<keyword evidence="9 10" id="KW-0119">Carbohydrate metabolism</keyword>
<evidence type="ECO:0000259" key="12">
    <source>
        <dbReference type="Pfam" id="PF02744"/>
    </source>
</evidence>
<keyword evidence="6 10" id="KW-0808">Transferase</keyword>
<comment type="pathway">
    <text evidence="3 10">Carbohydrate metabolism; galactose metabolism.</text>
</comment>
<dbReference type="PANTHER" id="PTHR39191:SF1">
    <property type="entry name" value="DUF4922 DOMAIN-CONTAINING PROTEIN"/>
    <property type="match status" value="1"/>
</dbReference>
<evidence type="ECO:0000313" key="14">
    <source>
        <dbReference type="Proteomes" id="UP001596310"/>
    </source>
</evidence>
<gene>
    <name evidence="10 13" type="primary">galT</name>
    <name evidence="13" type="ORF">ACFQHW_07765</name>
</gene>
<dbReference type="Pfam" id="PF01087">
    <property type="entry name" value="GalP_UDP_transf"/>
    <property type="match status" value="1"/>
</dbReference>
<evidence type="ECO:0000256" key="4">
    <source>
        <dbReference type="ARBA" id="ARBA00008706"/>
    </source>
</evidence>
<keyword evidence="7 10" id="KW-0548">Nucleotidyltransferase</keyword>
<evidence type="ECO:0000313" key="13">
    <source>
        <dbReference type="EMBL" id="MFC6315456.1"/>
    </source>
</evidence>
<proteinExistence type="inferred from homology"/>
<name>A0ABW1UQG0_9LACO</name>
<evidence type="ECO:0000256" key="1">
    <source>
        <dbReference type="ARBA" id="ARBA00001107"/>
    </source>
</evidence>
<dbReference type="RefSeq" id="WP_125597838.1">
    <property type="nucleotide sequence ID" value="NZ_JBHSSM010000017.1"/>
</dbReference>
<dbReference type="HAMAP" id="MF_00571">
    <property type="entry name" value="GalP_UDP_trans"/>
    <property type="match status" value="1"/>
</dbReference>
<keyword evidence="14" id="KW-1185">Reference proteome</keyword>
<keyword evidence="5 10" id="KW-0963">Cytoplasm</keyword>
<dbReference type="GO" id="GO:0008108">
    <property type="term" value="F:UDP-glucose:hexose-1-phosphate uridylyltransferase activity"/>
    <property type="evidence" value="ECO:0007669"/>
    <property type="project" value="UniProtKB-EC"/>
</dbReference>
<keyword evidence="8 10" id="KW-0299">Galactose metabolism</keyword>
<accession>A0ABW1UQG0</accession>
<feature type="domain" description="Galactose-1-phosphate uridyl transferase C-terminal" evidence="12">
    <location>
        <begin position="248"/>
        <end position="442"/>
    </location>
</feature>
<evidence type="ECO:0000256" key="10">
    <source>
        <dbReference type="HAMAP-Rule" id="MF_00571"/>
    </source>
</evidence>
<dbReference type="PROSITE" id="PS01163">
    <property type="entry name" value="GAL_P_UDP_TRANSF_II"/>
    <property type="match status" value="1"/>
</dbReference>
<dbReference type="EC" id="2.7.7.12" evidence="10"/>
<comment type="similarity">
    <text evidence="4 10">Belongs to the galactose-1-phosphate uridylyltransferase type 2 family.</text>
</comment>
<evidence type="ECO:0000256" key="6">
    <source>
        <dbReference type="ARBA" id="ARBA00022679"/>
    </source>
</evidence>
<comment type="caution">
    <text evidence="13">The sequence shown here is derived from an EMBL/GenBank/DDBJ whole genome shotgun (WGS) entry which is preliminary data.</text>
</comment>
<evidence type="ECO:0000256" key="3">
    <source>
        <dbReference type="ARBA" id="ARBA00004947"/>
    </source>
</evidence>
<comment type="catalytic activity">
    <reaction evidence="1 10">
        <text>alpha-D-galactose 1-phosphate + UDP-alpha-D-glucose = alpha-D-glucose 1-phosphate + UDP-alpha-D-galactose</text>
        <dbReference type="Rhea" id="RHEA:13989"/>
        <dbReference type="ChEBI" id="CHEBI:58336"/>
        <dbReference type="ChEBI" id="CHEBI:58601"/>
        <dbReference type="ChEBI" id="CHEBI:58885"/>
        <dbReference type="ChEBI" id="CHEBI:66914"/>
        <dbReference type="EC" id="2.7.7.12"/>
    </reaction>
</comment>
<dbReference type="InterPro" id="IPR005850">
    <property type="entry name" value="GalP_Utransf_C"/>
</dbReference>
<comment type="subcellular location">
    <subcellularLocation>
        <location evidence="2 10">Cytoplasm</location>
    </subcellularLocation>
</comment>
<organism evidence="13 14">
    <name type="scientific">Lapidilactobacillus achengensis</name>
    <dbReference type="NCBI Taxonomy" id="2486000"/>
    <lineage>
        <taxon>Bacteria</taxon>
        <taxon>Bacillati</taxon>
        <taxon>Bacillota</taxon>
        <taxon>Bacilli</taxon>
        <taxon>Lactobacillales</taxon>
        <taxon>Lactobacillaceae</taxon>
        <taxon>Lapidilactobacillus</taxon>
    </lineage>
</organism>
<reference evidence="14" key="1">
    <citation type="journal article" date="2019" name="Int. J. Syst. Evol. Microbiol.">
        <title>The Global Catalogue of Microorganisms (GCM) 10K type strain sequencing project: providing services to taxonomists for standard genome sequencing and annotation.</title>
        <authorList>
            <consortium name="The Broad Institute Genomics Platform"/>
            <consortium name="The Broad Institute Genome Sequencing Center for Infectious Disease"/>
            <person name="Wu L."/>
            <person name="Ma J."/>
        </authorList>
    </citation>
    <scope>NUCLEOTIDE SEQUENCE [LARGE SCALE GENOMIC DNA]</scope>
    <source>
        <strain evidence="14">CCM 8897</strain>
    </source>
</reference>
<evidence type="ECO:0000256" key="5">
    <source>
        <dbReference type="ARBA" id="ARBA00022490"/>
    </source>
</evidence>
<dbReference type="Proteomes" id="UP001596310">
    <property type="component" value="Unassembled WGS sequence"/>
</dbReference>
<dbReference type="InterPro" id="IPR000766">
    <property type="entry name" value="GalP_uridyl_Trfase_II"/>
</dbReference>
<dbReference type="PIRSF" id="PIRSF006005">
    <property type="entry name" value="GalT_BS"/>
    <property type="match status" value="1"/>
</dbReference>
<dbReference type="Pfam" id="PF02744">
    <property type="entry name" value="GalP_UDP_tr_C"/>
    <property type="match status" value="1"/>
</dbReference>
<evidence type="ECO:0000259" key="11">
    <source>
        <dbReference type="Pfam" id="PF01087"/>
    </source>
</evidence>
<dbReference type="InterPro" id="IPR005849">
    <property type="entry name" value="GalP_Utransf_N"/>
</dbReference>
<protein>
    <recommendedName>
        <fullName evidence="10">Galactose-1-phosphate uridylyltransferase</fullName>
        <shortName evidence="10">Gal-1-P uridylyltransferase</shortName>
        <ecNumber evidence="10">2.7.7.12</ecNumber>
    </recommendedName>
    <alternativeName>
        <fullName evidence="10">UDP-glucose--hexose-1-phosphate uridylyltransferase</fullName>
    </alternativeName>
</protein>
<dbReference type="NCBIfam" id="NF003633">
    <property type="entry name" value="PRK05270.2-2"/>
    <property type="match status" value="1"/>
</dbReference>
<dbReference type="PANTHER" id="PTHR39191">
    <property type="entry name" value="GALACTOSE-1-PHOSPHATE URIDYLYLTRANSFERASE"/>
    <property type="match status" value="1"/>
</dbReference>
<evidence type="ECO:0000256" key="2">
    <source>
        <dbReference type="ARBA" id="ARBA00004496"/>
    </source>
</evidence>
<dbReference type="NCBIfam" id="NF003629">
    <property type="entry name" value="PRK05270.1-2"/>
    <property type="match status" value="1"/>
</dbReference>
<evidence type="ECO:0000256" key="9">
    <source>
        <dbReference type="ARBA" id="ARBA00023277"/>
    </source>
</evidence>
<dbReference type="EMBL" id="JBHSSM010000017">
    <property type="protein sequence ID" value="MFC6315456.1"/>
    <property type="molecule type" value="Genomic_DNA"/>
</dbReference>
<evidence type="ECO:0000256" key="8">
    <source>
        <dbReference type="ARBA" id="ARBA00023144"/>
    </source>
</evidence>
<sequence length="500" mass="55948">MAETNLIPAFLNWVLKYNSQYQDLDRVYLQNHILTLVGGTDPQQVVGDAADEPIALANGLVDFAIKRGAIGTTLPERDILVAQLMDFLTPLPSAVNQRFWQLHEQQSATAATQYFYQLSTINDYVKTAQIAKNIKYTVATEYGDLEITINLSKPEKDPKAIAAAAKMAPATYPACQLCLENEGYLGRLDYPARSNHRVIRFDMAGKTWGFQYSPYAYFNEHCIFLDGKHEPMHISRQTFANLFSIISLFPHYFAGSNADLPIVGGSMLSHEHYQGGRHSFAMAQAPVERSFIWPEFPDVDFGVVKWPMSVLRLSGKNQASLINAASAILAAWRQYSDPSQEIKAHDADGTQHHTITPIARQTKDGAYQLDLVLRDNQTSAQYPDGIFHPHQDVQHIKRENIGLIEVMGLAILPARLLTELQEVQRYLLGQTNEIAAYHQAWADELQAKYGDDLTADNVEQIVRTEVGRVFARVLADAGVFKRTTSGQAAFDQFIQSVISQ</sequence>
<feature type="domain" description="Galactose-1-phosphate uridyl transferase N-terminal" evidence="11">
    <location>
        <begin position="20"/>
        <end position="231"/>
    </location>
</feature>
<evidence type="ECO:0000256" key="7">
    <source>
        <dbReference type="ARBA" id="ARBA00022695"/>
    </source>
</evidence>
<dbReference type="InterPro" id="IPR023425">
    <property type="entry name" value="GalP_uridyl_Trfase_II_CS"/>
</dbReference>
<dbReference type="NCBIfam" id="TIGR01239">
    <property type="entry name" value="galT_2"/>
    <property type="match status" value="1"/>
</dbReference>